<keyword evidence="3" id="KW-1185">Reference proteome</keyword>
<comment type="caution">
    <text evidence="2">The sequence shown here is derived from an EMBL/GenBank/DDBJ whole genome shotgun (WGS) entry which is preliminary data.</text>
</comment>
<reference evidence="3" key="1">
    <citation type="journal article" date="2019" name="Int. J. Syst. Evol. Microbiol.">
        <title>The Global Catalogue of Microorganisms (GCM) 10K type strain sequencing project: providing services to taxonomists for standard genome sequencing and annotation.</title>
        <authorList>
            <consortium name="The Broad Institute Genomics Platform"/>
            <consortium name="The Broad Institute Genome Sequencing Center for Infectious Disease"/>
            <person name="Wu L."/>
            <person name="Ma J."/>
        </authorList>
    </citation>
    <scope>NUCLEOTIDE SEQUENCE [LARGE SCALE GENOMIC DNA]</scope>
    <source>
        <strain evidence="3">JCM 17064</strain>
    </source>
</reference>
<dbReference type="EMBL" id="BAABCR010000003">
    <property type="protein sequence ID" value="GAA4022764.1"/>
    <property type="molecule type" value="Genomic_DNA"/>
</dbReference>
<keyword evidence="1" id="KW-1133">Transmembrane helix</keyword>
<evidence type="ECO:0000313" key="2">
    <source>
        <dbReference type="EMBL" id="GAA4022764.1"/>
    </source>
</evidence>
<dbReference type="Proteomes" id="UP001500968">
    <property type="component" value="Unassembled WGS sequence"/>
</dbReference>
<sequence>MSKKALIITGVGVIIGAMGGYAYYHFIGCASGTCAITSKPLNATLYGGLMGGLLFNTFVPNPKK</sequence>
<keyword evidence="1" id="KW-0812">Transmembrane</keyword>
<keyword evidence="1" id="KW-0472">Membrane</keyword>
<organism evidence="2 3">
    <name type="scientific">Flavobacterium cheonhonense</name>
    <dbReference type="NCBI Taxonomy" id="706185"/>
    <lineage>
        <taxon>Bacteria</taxon>
        <taxon>Pseudomonadati</taxon>
        <taxon>Bacteroidota</taxon>
        <taxon>Flavobacteriia</taxon>
        <taxon>Flavobacteriales</taxon>
        <taxon>Flavobacteriaceae</taxon>
        <taxon>Flavobacterium</taxon>
    </lineage>
</organism>
<feature type="transmembrane region" description="Helical" evidence="1">
    <location>
        <begin position="43"/>
        <end position="59"/>
    </location>
</feature>
<gene>
    <name evidence="2" type="ORF">GCM10022386_02120</name>
</gene>
<feature type="transmembrane region" description="Helical" evidence="1">
    <location>
        <begin position="5"/>
        <end position="23"/>
    </location>
</feature>
<dbReference type="Pfam" id="PF19628">
    <property type="entry name" value="DUF6132"/>
    <property type="match status" value="1"/>
</dbReference>
<dbReference type="InterPro" id="IPR045764">
    <property type="entry name" value="DUF6132"/>
</dbReference>
<protein>
    <recommendedName>
        <fullName evidence="4">YtxH domain-containing protein</fullName>
    </recommendedName>
</protein>
<name>A0ABP7T8U4_9FLAO</name>
<accession>A0ABP7T8U4</accession>
<evidence type="ECO:0000313" key="3">
    <source>
        <dbReference type="Proteomes" id="UP001500968"/>
    </source>
</evidence>
<evidence type="ECO:0000256" key="1">
    <source>
        <dbReference type="SAM" id="Phobius"/>
    </source>
</evidence>
<evidence type="ECO:0008006" key="4">
    <source>
        <dbReference type="Google" id="ProtNLM"/>
    </source>
</evidence>
<proteinExistence type="predicted"/>
<dbReference type="RefSeq" id="WP_324691915.1">
    <property type="nucleotide sequence ID" value="NZ_BAABCR010000003.1"/>
</dbReference>